<evidence type="ECO:0000259" key="5">
    <source>
        <dbReference type="PROSITE" id="PS50931"/>
    </source>
</evidence>
<evidence type="ECO:0000313" key="6">
    <source>
        <dbReference type="EMBL" id="RJF88332.1"/>
    </source>
</evidence>
<dbReference type="RefSeq" id="WP_119778968.1">
    <property type="nucleotide sequence ID" value="NZ_QYUK01000011.1"/>
</dbReference>
<proteinExistence type="inferred from homology"/>
<dbReference type="SUPFAM" id="SSF53850">
    <property type="entry name" value="Periplasmic binding protein-like II"/>
    <property type="match status" value="1"/>
</dbReference>
<dbReference type="PANTHER" id="PTHR30126:SF98">
    <property type="entry name" value="HTH-TYPE TRANSCRIPTIONAL ACTIVATOR BAUR"/>
    <property type="match status" value="1"/>
</dbReference>
<dbReference type="Proteomes" id="UP000284605">
    <property type="component" value="Unassembled WGS sequence"/>
</dbReference>
<evidence type="ECO:0000256" key="4">
    <source>
        <dbReference type="ARBA" id="ARBA00023163"/>
    </source>
</evidence>
<dbReference type="CDD" id="cd05466">
    <property type="entry name" value="PBP2_LTTR_substrate"/>
    <property type="match status" value="1"/>
</dbReference>
<dbReference type="AlphaFoldDB" id="A0A418WEA3"/>
<evidence type="ECO:0000313" key="7">
    <source>
        <dbReference type="Proteomes" id="UP000284605"/>
    </source>
</evidence>
<sequence>MPRRRPVQVGPIGDVDIRLLRVFKTVVDCGGFTAAEVELNIGRAAISMHMADLEKRLGLRLCQRGRAGFSLTDEGRQVHDASLRLLASLENFRTEVNTLHARLRGALDIGIIDNLVTMPRMNVTEALRGLKAVGPDVQVNIRMIPPNEIELGVLDGRLHIGVTPALRNLPGLDYRPLYDEESLLYCGLGHPLFKRADRGISDETIAGAEAVAPIYAQTLEARALHQPLNNTATATDREGVAFLILTGRYIGYLPTHYAQLWVDQGRMRAVRPGQYRYLTEFRVVTRKGGRPNLILKTYLDLLSKGGVHGEPV</sequence>
<dbReference type="InterPro" id="IPR036388">
    <property type="entry name" value="WH-like_DNA-bd_sf"/>
</dbReference>
<evidence type="ECO:0000256" key="1">
    <source>
        <dbReference type="ARBA" id="ARBA00009437"/>
    </source>
</evidence>
<gene>
    <name evidence="6" type="ORF">D3874_16005</name>
</gene>
<dbReference type="SUPFAM" id="SSF46785">
    <property type="entry name" value="Winged helix' DNA-binding domain"/>
    <property type="match status" value="1"/>
</dbReference>
<dbReference type="GO" id="GO:0003700">
    <property type="term" value="F:DNA-binding transcription factor activity"/>
    <property type="evidence" value="ECO:0007669"/>
    <property type="project" value="InterPro"/>
</dbReference>
<dbReference type="FunFam" id="1.10.10.10:FF:000511">
    <property type="entry name" value="LysR family transcriptional regulator"/>
    <property type="match status" value="1"/>
</dbReference>
<dbReference type="PROSITE" id="PS50931">
    <property type="entry name" value="HTH_LYSR"/>
    <property type="match status" value="1"/>
</dbReference>
<dbReference type="Gene3D" id="3.40.190.10">
    <property type="entry name" value="Periplasmic binding protein-like II"/>
    <property type="match status" value="2"/>
</dbReference>
<feature type="domain" description="HTH lysR-type" evidence="5">
    <location>
        <begin position="15"/>
        <end position="72"/>
    </location>
</feature>
<evidence type="ECO:0000256" key="3">
    <source>
        <dbReference type="ARBA" id="ARBA00023125"/>
    </source>
</evidence>
<keyword evidence="4" id="KW-0804">Transcription</keyword>
<keyword evidence="2" id="KW-0805">Transcription regulation</keyword>
<evidence type="ECO:0000256" key="2">
    <source>
        <dbReference type="ARBA" id="ARBA00023015"/>
    </source>
</evidence>
<dbReference type="InterPro" id="IPR036390">
    <property type="entry name" value="WH_DNA-bd_sf"/>
</dbReference>
<keyword evidence="7" id="KW-1185">Reference proteome</keyword>
<reference evidence="6 7" key="1">
    <citation type="submission" date="2018-09" db="EMBL/GenBank/DDBJ databases">
        <authorList>
            <person name="Zhu H."/>
        </authorList>
    </citation>
    <scope>NUCLEOTIDE SEQUENCE [LARGE SCALE GENOMIC DNA]</scope>
    <source>
        <strain evidence="6 7">K1W22B-8</strain>
    </source>
</reference>
<dbReference type="GO" id="GO:0000976">
    <property type="term" value="F:transcription cis-regulatory region binding"/>
    <property type="evidence" value="ECO:0007669"/>
    <property type="project" value="TreeGrafter"/>
</dbReference>
<dbReference type="InterPro" id="IPR005119">
    <property type="entry name" value="LysR_subst-bd"/>
</dbReference>
<name>A0A418WEA3_9PROT</name>
<keyword evidence="3" id="KW-0238">DNA-binding</keyword>
<organism evidence="6 7">
    <name type="scientific">Oleomonas cavernae</name>
    <dbReference type="NCBI Taxonomy" id="2320859"/>
    <lineage>
        <taxon>Bacteria</taxon>
        <taxon>Pseudomonadati</taxon>
        <taxon>Pseudomonadota</taxon>
        <taxon>Alphaproteobacteria</taxon>
        <taxon>Acetobacterales</taxon>
        <taxon>Acetobacteraceae</taxon>
        <taxon>Oleomonas</taxon>
    </lineage>
</organism>
<dbReference type="OrthoDB" id="7506954at2"/>
<dbReference type="EMBL" id="QYUK01000011">
    <property type="protein sequence ID" value="RJF88332.1"/>
    <property type="molecule type" value="Genomic_DNA"/>
</dbReference>
<dbReference type="Gene3D" id="1.10.10.10">
    <property type="entry name" value="Winged helix-like DNA-binding domain superfamily/Winged helix DNA-binding domain"/>
    <property type="match status" value="1"/>
</dbReference>
<comment type="similarity">
    <text evidence="1">Belongs to the LysR transcriptional regulatory family.</text>
</comment>
<comment type="caution">
    <text evidence="6">The sequence shown here is derived from an EMBL/GenBank/DDBJ whole genome shotgun (WGS) entry which is preliminary data.</text>
</comment>
<dbReference type="Pfam" id="PF03466">
    <property type="entry name" value="LysR_substrate"/>
    <property type="match status" value="1"/>
</dbReference>
<dbReference type="InterPro" id="IPR000847">
    <property type="entry name" value="LysR_HTH_N"/>
</dbReference>
<dbReference type="PANTHER" id="PTHR30126">
    <property type="entry name" value="HTH-TYPE TRANSCRIPTIONAL REGULATOR"/>
    <property type="match status" value="1"/>
</dbReference>
<dbReference type="Pfam" id="PF00126">
    <property type="entry name" value="HTH_1"/>
    <property type="match status" value="1"/>
</dbReference>
<accession>A0A418WEA3</accession>
<protein>
    <submittedName>
        <fullName evidence="6">LysR family transcriptional regulator</fullName>
    </submittedName>
</protein>